<dbReference type="Pfam" id="PF00578">
    <property type="entry name" value="AhpC-TSA"/>
    <property type="match status" value="1"/>
</dbReference>
<dbReference type="InterPro" id="IPR000866">
    <property type="entry name" value="AhpC/TSA"/>
</dbReference>
<dbReference type="EMBL" id="JAJJMM010000001">
    <property type="protein sequence ID" value="MCC9065291.1"/>
    <property type="molecule type" value="Genomic_DNA"/>
</dbReference>
<feature type="chain" id="PRO_5046466163" evidence="1">
    <location>
        <begin position="22"/>
        <end position="433"/>
    </location>
</feature>
<protein>
    <submittedName>
        <fullName evidence="3">Redoxin domain-containing protein</fullName>
    </submittedName>
</protein>
<feature type="domain" description="Alkyl hydroperoxide reductase subunit C/ Thiol specific antioxidant" evidence="2">
    <location>
        <begin position="327"/>
        <end position="419"/>
    </location>
</feature>
<comment type="caution">
    <text evidence="3">The sequence shown here is derived from an EMBL/GenBank/DDBJ whole genome shotgun (WGS) entry which is preliminary data.</text>
</comment>
<reference evidence="3" key="1">
    <citation type="submission" date="2021-11" db="EMBL/GenBank/DDBJ databases">
        <title>Description of novel Flavobacterium species.</title>
        <authorList>
            <person name="Saticioglu I.B."/>
            <person name="Ay H."/>
            <person name="Altun S."/>
            <person name="Duman M."/>
        </authorList>
    </citation>
    <scope>NUCLEOTIDE SEQUENCE</scope>
    <source>
        <strain evidence="3">F-30</strain>
    </source>
</reference>
<dbReference type="InterPro" id="IPR036249">
    <property type="entry name" value="Thioredoxin-like_sf"/>
</dbReference>
<dbReference type="Proteomes" id="UP001430679">
    <property type="component" value="Unassembled WGS sequence"/>
</dbReference>
<organism evidence="3 4">
    <name type="scientific">Flavobacterium piscisymbiosum</name>
    <dbReference type="NCBI Taxonomy" id="2893753"/>
    <lineage>
        <taxon>Bacteria</taxon>
        <taxon>Pseudomonadati</taxon>
        <taxon>Bacteroidota</taxon>
        <taxon>Flavobacteriia</taxon>
        <taxon>Flavobacteriales</taxon>
        <taxon>Flavobacteriaceae</taxon>
        <taxon>Flavobacterium</taxon>
    </lineage>
</organism>
<dbReference type="Gene3D" id="3.40.30.10">
    <property type="entry name" value="Glutaredoxin"/>
    <property type="match status" value="1"/>
</dbReference>
<dbReference type="SUPFAM" id="SSF52833">
    <property type="entry name" value="Thioredoxin-like"/>
    <property type="match status" value="1"/>
</dbReference>
<evidence type="ECO:0000256" key="1">
    <source>
        <dbReference type="SAM" id="SignalP"/>
    </source>
</evidence>
<dbReference type="RefSeq" id="WP_230038921.1">
    <property type="nucleotide sequence ID" value="NZ_JAJJMM010000001.1"/>
</dbReference>
<evidence type="ECO:0000259" key="2">
    <source>
        <dbReference type="Pfam" id="PF00578"/>
    </source>
</evidence>
<gene>
    <name evidence="3" type="ORF">LNP81_19980</name>
</gene>
<feature type="signal peptide" evidence="1">
    <location>
        <begin position="1"/>
        <end position="21"/>
    </location>
</feature>
<name>A0ABS8MIG6_9FLAO</name>
<keyword evidence="4" id="KW-1185">Reference proteome</keyword>
<sequence>MIKKLFIGGFALLSTITSLSAQTIQVDFPHFAGKEYRYLLDRGDKKDTIASGKLDEAGKTTLVFPFSKKGYAGLSHFLIKEGAGVEFIVNNENFTISCSDEQPSMENIKYTVSTENNFVLDRIQKQKSILEKAGMVQYALKAYKKEEPLYPALEKEKSNLDQQFTALKSETTKSPLYAARFAEIYDFLSGVGSSLDQTEDAKAKEMNTFVIDKMDFGALYTSSLWSPAIESWSQLQQNIIKDDAIWLQDTKKIFVRIRNNGVYTAFAEKMVAVLSKAGKDEMVMAIGEYVKKSGRIENPGQNLQYAITGPIKVAPVLQTATGKKVIKNKTLLFFFESGCNNCENEIHQLIGNYQVVKNKGYEVITVSADLTANAGDGHSHEFPWKEQLCDYKGFAGINFKNYGVIGTPTFFIVDAKGKISGGPYARLIDTGIL</sequence>
<proteinExistence type="predicted"/>
<accession>A0ABS8MIG6</accession>
<evidence type="ECO:0000313" key="4">
    <source>
        <dbReference type="Proteomes" id="UP001430679"/>
    </source>
</evidence>
<evidence type="ECO:0000313" key="3">
    <source>
        <dbReference type="EMBL" id="MCC9065291.1"/>
    </source>
</evidence>
<keyword evidence="1" id="KW-0732">Signal</keyword>